<keyword evidence="5" id="KW-0645">Protease</keyword>
<dbReference type="InterPro" id="IPR002477">
    <property type="entry name" value="Peptidoglycan-bd-like"/>
</dbReference>
<dbReference type="Gene3D" id="1.10.101.10">
    <property type="entry name" value="PGBD-like superfamily/PGBD"/>
    <property type="match status" value="1"/>
</dbReference>
<evidence type="ECO:0000259" key="4">
    <source>
        <dbReference type="Pfam" id="PF02557"/>
    </source>
</evidence>
<dbReference type="SUPFAM" id="SSF55166">
    <property type="entry name" value="Hedgehog/DD-peptidase"/>
    <property type="match status" value="1"/>
</dbReference>
<evidence type="ECO:0000313" key="5">
    <source>
        <dbReference type="EMBL" id="PXW86326.1"/>
    </source>
</evidence>
<gene>
    <name evidence="5" type="ORF">DFR56_108142</name>
</gene>
<comment type="caution">
    <text evidence="5">The sequence shown here is derived from an EMBL/GenBank/DDBJ whole genome shotgun (WGS) entry which is preliminary data.</text>
</comment>
<dbReference type="Proteomes" id="UP000247978">
    <property type="component" value="Unassembled WGS sequence"/>
</dbReference>
<keyword evidence="5" id="KW-0121">Carboxypeptidase</keyword>
<feature type="domain" description="Peptidoglycan binding-like" evidence="3">
    <location>
        <begin position="60"/>
        <end position="115"/>
    </location>
</feature>
<evidence type="ECO:0000256" key="1">
    <source>
        <dbReference type="SAM" id="MobiDB-lite"/>
    </source>
</evidence>
<accession>A0A2V3VXG4</accession>
<dbReference type="InterPro" id="IPR003709">
    <property type="entry name" value="VanY-like_core_dom"/>
</dbReference>
<dbReference type="EMBL" id="QJJQ01000008">
    <property type="protein sequence ID" value="PXW86326.1"/>
    <property type="molecule type" value="Genomic_DNA"/>
</dbReference>
<dbReference type="InterPro" id="IPR058193">
    <property type="entry name" value="VanY/YodJ_core_dom"/>
</dbReference>
<evidence type="ECO:0000313" key="6">
    <source>
        <dbReference type="Proteomes" id="UP000247978"/>
    </source>
</evidence>
<feature type="chain" id="PRO_5016033467" evidence="2">
    <location>
        <begin position="23"/>
        <end position="334"/>
    </location>
</feature>
<dbReference type="AlphaFoldDB" id="A0A2V3VXG4"/>
<dbReference type="OrthoDB" id="9792074at2"/>
<sequence length="334" mass="37600">MIKRMITIILLLAIFLVGCSKDETEENDAVNESEPVTKEADGSEEMEGLPNDDLQKGSENESVHALQKALIEIGYPVEETGIFDELTTWAITDIQLQQEDLAVNGVYDLAVKNVMEQILHGELQTKIGSGLEQPTNPNEFTETIENPYEILVLVNKSYALPADFEPEDLVVPNVPFPFSEDDPKKQLRQEAAHALEQLFAASKRDGLELYAQSGFRSYDRQEAIFASNVEAHGEEHANTFSARAGESEHQSGLVMDVTSQEVNFDLITDFGDTNEGKWLKDYAHEYGFIVRYPEGKENITKYQYEPWHLRYVGKKVAEEITANDLTLEEYLGAK</sequence>
<dbReference type="GO" id="GO:0004180">
    <property type="term" value="F:carboxypeptidase activity"/>
    <property type="evidence" value="ECO:0007669"/>
    <property type="project" value="UniProtKB-KW"/>
</dbReference>
<dbReference type="SUPFAM" id="SSF47090">
    <property type="entry name" value="PGBD-like"/>
    <property type="match status" value="1"/>
</dbReference>
<keyword evidence="5" id="KW-0378">Hydrolase</keyword>
<dbReference type="InterPro" id="IPR036366">
    <property type="entry name" value="PGBDSf"/>
</dbReference>
<keyword evidence="2" id="KW-0732">Signal</keyword>
<dbReference type="InterPro" id="IPR036365">
    <property type="entry name" value="PGBD-like_sf"/>
</dbReference>
<proteinExistence type="predicted"/>
<dbReference type="PANTHER" id="PTHR34385">
    <property type="entry name" value="D-ALANYL-D-ALANINE CARBOXYPEPTIDASE"/>
    <property type="match status" value="1"/>
</dbReference>
<dbReference type="Pfam" id="PF01471">
    <property type="entry name" value="PG_binding_1"/>
    <property type="match status" value="1"/>
</dbReference>
<dbReference type="Gene3D" id="3.30.1380.10">
    <property type="match status" value="1"/>
</dbReference>
<evidence type="ECO:0000256" key="2">
    <source>
        <dbReference type="SAM" id="SignalP"/>
    </source>
</evidence>
<protein>
    <submittedName>
        <fullName evidence="5">D-alanyl-D-alanine carboxypeptidase</fullName>
    </submittedName>
</protein>
<dbReference type="Pfam" id="PF02557">
    <property type="entry name" value="VanY"/>
    <property type="match status" value="1"/>
</dbReference>
<dbReference type="InterPro" id="IPR009045">
    <property type="entry name" value="Zn_M74/Hedgehog-like"/>
</dbReference>
<organism evidence="5 6">
    <name type="scientific">Pseudogracilibacillus auburnensis</name>
    <dbReference type="NCBI Taxonomy" id="1494959"/>
    <lineage>
        <taxon>Bacteria</taxon>
        <taxon>Bacillati</taxon>
        <taxon>Bacillota</taxon>
        <taxon>Bacilli</taxon>
        <taxon>Bacillales</taxon>
        <taxon>Bacillaceae</taxon>
        <taxon>Pseudogracilibacillus</taxon>
    </lineage>
</organism>
<reference evidence="5 6" key="1">
    <citation type="submission" date="2018-05" db="EMBL/GenBank/DDBJ databases">
        <title>Genomic Encyclopedia of Type Strains, Phase IV (KMG-IV): sequencing the most valuable type-strain genomes for metagenomic binning, comparative biology and taxonomic classification.</title>
        <authorList>
            <person name="Goeker M."/>
        </authorList>
    </citation>
    <scope>NUCLEOTIDE SEQUENCE [LARGE SCALE GENOMIC DNA]</scope>
    <source>
        <strain evidence="5 6">DSM 28556</strain>
    </source>
</reference>
<dbReference type="InterPro" id="IPR052179">
    <property type="entry name" value="DD-CPase-like"/>
</dbReference>
<feature type="signal peptide" evidence="2">
    <location>
        <begin position="1"/>
        <end position="22"/>
    </location>
</feature>
<dbReference type="RefSeq" id="WP_110395738.1">
    <property type="nucleotide sequence ID" value="NZ_JADIJL010000004.1"/>
</dbReference>
<dbReference type="PROSITE" id="PS51257">
    <property type="entry name" value="PROKAR_LIPOPROTEIN"/>
    <property type="match status" value="1"/>
</dbReference>
<dbReference type="CDD" id="cd14852">
    <property type="entry name" value="LD-carboxypeptidase"/>
    <property type="match status" value="1"/>
</dbReference>
<keyword evidence="6" id="KW-1185">Reference proteome</keyword>
<dbReference type="GO" id="GO:0006508">
    <property type="term" value="P:proteolysis"/>
    <property type="evidence" value="ECO:0007669"/>
    <property type="project" value="InterPro"/>
</dbReference>
<feature type="domain" description="D-alanyl-D-alanine carboxypeptidase-like core" evidence="4">
    <location>
        <begin position="185"/>
        <end position="314"/>
    </location>
</feature>
<evidence type="ECO:0000259" key="3">
    <source>
        <dbReference type="Pfam" id="PF01471"/>
    </source>
</evidence>
<name>A0A2V3VXG4_9BACI</name>
<dbReference type="PANTHER" id="PTHR34385:SF1">
    <property type="entry name" value="PEPTIDOGLYCAN L-ALANYL-D-GLUTAMATE ENDOPEPTIDASE CWLK"/>
    <property type="match status" value="1"/>
</dbReference>
<feature type="region of interest" description="Disordered" evidence="1">
    <location>
        <begin position="24"/>
        <end position="58"/>
    </location>
</feature>